<evidence type="ECO:0000256" key="3">
    <source>
        <dbReference type="ARBA" id="ARBA00022729"/>
    </source>
</evidence>
<dbReference type="PANTHER" id="PTHR11802:SF3">
    <property type="entry name" value="RETINOID-INDUCIBLE SERINE CARBOXYPEPTIDASE"/>
    <property type="match status" value="1"/>
</dbReference>
<keyword evidence="2" id="KW-0645">Protease</keyword>
<accession>A0AAU7JGP9</accession>
<evidence type="ECO:0000256" key="4">
    <source>
        <dbReference type="ARBA" id="ARBA00022801"/>
    </source>
</evidence>
<dbReference type="Gene3D" id="3.40.50.1820">
    <property type="entry name" value="alpha/beta hydrolase"/>
    <property type="match status" value="1"/>
</dbReference>
<organism evidence="7">
    <name type="scientific">Alsobacter sp. KACC 23698</name>
    <dbReference type="NCBI Taxonomy" id="3149229"/>
    <lineage>
        <taxon>Bacteria</taxon>
        <taxon>Pseudomonadati</taxon>
        <taxon>Pseudomonadota</taxon>
        <taxon>Alphaproteobacteria</taxon>
        <taxon>Hyphomicrobiales</taxon>
        <taxon>Alsobacteraceae</taxon>
        <taxon>Alsobacter</taxon>
    </lineage>
</organism>
<feature type="compositionally biased region" description="Basic and acidic residues" evidence="6">
    <location>
        <begin position="48"/>
        <end position="69"/>
    </location>
</feature>
<dbReference type="AlphaFoldDB" id="A0AAU7JGP9"/>
<name>A0AAU7JGP9_9HYPH</name>
<evidence type="ECO:0000256" key="1">
    <source>
        <dbReference type="ARBA" id="ARBA00022645"/>
    </source>
</evidence>
<dbReference type="InterPro" id="IPR029058">
    <property type="entry name" value="AB_hydrolase_fold"/>
</dbReference>
<evidence type="ECO:0000256" key="2">
    <source>
        <dbReference type="ARBA" id="ARBA00022670"/>
    </source>
</evidence>
<dbReference type="Pfam" id="PF00450">
    <property type="entry name" value="Peptidase_S10"/>
    <property type="match status" value="1"/>
</dbReference>
<reference evidence="7" key="1">
    <citation type="submission" date="2024-05" db="EMBL/GenBank/DDBJ databases">
        <authorList>
            <person name="Kim S."/>
            <person name="Heo J."/>
            <person name="Choi H."/>
            <person name="Choi Y."/>
            <person name="Kwon S.-W."/>
            <person name="Kim Y."/>
        </authorList>
    </citation>
    <scope>NUCLEOTIDE SEQUENCE</scope>
    <source>
        <strain evidence="7">KACC 23698</strain>
    </source>
</reference>
<dbReference type="RefSeq" id="WP_406856281.1">
    <property type="nucleotide sequence ID" value="NZ_CP157484.1"/>
</dbReference>
<protein>
    <submittedName>
        <fullName evidence="7">Peptidase S10</fullName>
    </submittedName>
</protein>
<dbReference type="InterPro" id="IPR018202">
    <property type="entry name" value="Ser_caboxypep_ser_AS"/>
</dbReference>
<keyword evidence="3" id="KW-0732">Signal</keyword>
<keyword evidence="5" id="KW-0325">Glycoprotein</keyword>
<feature type="region of interest" description="Disordered" evidence="6">
    <location>
        <begin position="43"/>
        <end position="69"/>
    </location>
</feature>
<dbReference type="GO" id="GO:0004185">
    <property type="term" value="F:serine-type carboxypeptidase activity"/>
    <property type="evidence" value="ECO:0007669"/>
    <property type="project" value="InterPro"/>
</dbReference>
<proteinExistence type="predicted"/>
<evidence type="ECO:0000256" key="5">
    <source>
        <dbReference type="ARBA" id="ARBA00023180"/>
    </source>
</evidence>
<dbReference type="PROSITE" id="PS00131">
    <property type="entry name" value="CARBOXYPEPT_SER_SER"/>
    <property type="match status" value="1"/>
</dbReference>
<gene>
    <name evidence="7" type="ORF">ABEG18_01225</name>
</gene>
<dbReference type="EMBL" id="CP157484">
    <property type="protein sequence ID" value="XBO39438.1"/>
    <property type="molecule type" value="Genomic_DNA"/>
</dbReference>
<evidence type="ECO:0000256" key="6">
    <source>
        <dbReference type="SAM" id="MobiDB-lite"/>
    </source>
</evidence>
<keyword evidence="4" id="KW-0378">Hydrolase</keyword>
<evidence type="ECO:0000313" key="7">
    <source>
        <dbReference type="EMBL" id="XBO39438.1"/>
    </source>
</evidence>
<dbReference type="GO" id="GO:0006508">
    <property type="term" value="P:proteolysis"/>
    <property type="evidence" value="ECO:0007669"/>
    <property type="project" value="UniProtKB-KW"/>
</dbReference>
<dbReference type="SUPFAM" id="SSF53474">
    <property type="entry name" value="alpha/beta-Hydrolases"/>
    <property type="match status" value="1"/>
</dbReference>
<dbReference type="PANTHER" id="PTHR11802">
    <property type="entry name" value="SERINE PROTEASE FAMILY S10 SERINE CARBOXYPEPTIDASE"/>
    <property type="match status" value="1"/>
</dbReference>
<dbReference type="InterPro" id="IPR001563">
    <property type="entry name" value="Peptidase_S10"/>
</dbReference>
<keyword evidence="1" id="KW-0121">Carboxypeptidase</keyword>
<sequence>MSLPPSPGPAPRARSPRRLTGLALLPAAVLALCMALEPAWAQQQQGRPARDQEAQSQDRAEKARDDARKFPADVTTEHTLDLPGRTLKFTATLGSIPLFDGEGGPLLAEIGFVAFRRVGGDVAQRPLTFAFNGGPGAAAAYLNIGAIGPWRLPMEKPAPSDVPVTVPNAETWLDFTDLVFVDPVGTGYSWSTARGDDLRRRFWSVDADISGLATFVRKWVEKNDRQASPKTILGESYGGYRAPRLARELQSSQGVGVRGVIMLSPVLDFAWRFQPRHSPMRWVSELPSMAAARGDATRGDASLNRQAMAEAERYASGEFMADLLKGPGDKAAVDRMSARVAALTGLDPDAVRKLAGRVDVSTFTHERQKGRVASAYDATITGVDPQPFAPGPHGDDPVLDAIEAPLSAAMTDLYRRLGWRIDRPYRLLNREVSGQWQWGGRRSAPEALSDLRDGLALDPNMRALVAHGATDLVTPYYENKLLLAQLPDLGGPDRLRLQVYPGGHMFYARQDARAAFRADAEALYRPAEAGR</sequence>